<evidence type="ECO:0000313" key="3">
    <source>
        <dbReference type="Proteomes" id="UP000515806"/>
    </source>
</evidence>
<dbReference type="Proteomes" id="UP000515806">
    <property type="component" value="Chromosome"/>
</dbReference>
<reference evidence="2 3" key="1">
    <citation type="submission" date="2020-08" db="EMBL/GenBank/DDBJ databases">
        <title>Genome sequence of Pedobacter roseus KACC 11594T.</title>
        <authorList>
            <person name="Hyun D.-W."/>
            <person name="Bae J.-W."/>
        </authorList>
    </citation>
    <scope>NUCLEOTIDE SEQUENCE [LARGE SCALE GENOMIC DNA]</scope>
    <source>
        <strain evidence="2 3">KACC 11594</strain>
    </source>
</reference>
<evidence type="ECO:0000313" key="2">
    <source>
        <dbReference type="EMBL" id="QNN42625.1"/>
    </source>
</evidence>
<dbReference type="InterPro" id="IPR011528">
    <property type="entry name" value="NERD"/>
</dbReference>
<sequence>MDELEAQSKKLKQLVGKYDPDVFVGRITTLIKTITMPSQKHIYAGLISPFRQLIYLMNLNLTSPIEEVKDLDFPQRDWDGIKAYLRSINTIYDQTYGEQKVLSQHLDEEQFVRNAVSLSTYTAFFHQGPLKFEEQVIEKILRVFKNIHQELEAELGLNPADFIAIYDELDKLCHRKLNRAWDRENKEENEYLDSIQSGIKLGKYSFREGMATVGEKDMELMQALTNPAASHYFSLADLEGKCGTEKLAKFLSYFSLRREHNERFLYFSGANQLLKKPIYRMGDGQYLVIDYKVLLDAIYEFLTVTAKSILKDSNRITRVRDKYLELKVTELFKDFYSRDKGARFYENFHVDGSEHDLLILSGKTAIIVEVKAGNIREPTFDPGRAYDKIKKDFNNTIGYGYEQTFKIKEFFLDRANFDITDDENVFLETIDTRPFKQVFSVVVTLEKFGHIQNDLSKMLSLFEDDRYPWSVCLDDMEIFLLAMKNKNMTIADFHLFLNLRQNLHANLQANDEGRVTGYFLSHKNFLKMRKTHGKYNPVLDDDLIYDNLYKKVLGFKDERNVEFKTNPGYIHLM</sequence>
<evidence type="ECO:0000259" key="1">
    <source>
        <dbReference type="Pfam" id="PF08378"/>
    </source>
</evidence>
<dbReference type="KEGG" id="proe:H9L23_00455"/>
<dbReference type="Pfam" id="PF08378">
    <property type="entry name" value="NERD"/>
    <property type="match status" value="1"/>
</dbReference>
<organism evidence="2 3">
    <name type="scientific">Pedobacter roseus</name>
    <dbReference type="NCBI Taxonomy" id="336820"/>
    <lineage>
        <taxon>Bacteria</taxon>
        <taxon>Pseudomonadati</taxon>
        <taxon>Bacteroidota</taxon>
        <taxon>Sphingobacteriia</taxon>
        <taxon>Sphingobacteriales</taxon>
        <taxon>Sphingobacteriaceae</taxon>
        <taxon>Pedobacter</taxon>
    </lineage>
</organism>
<gene>
    <name evidence="2" type="ORF">H9L23_00455</name>
</gene>
<protein>
    <recommendedName>
        <fullName evidence="1">NERD domain-containing protein</fullName>
    </recommendedName>
</protein>
<keyword evidence="3" id="KW-1185">Reference proteome</keyword>
<dbReference type="AlphaFoldDB" id="A0A7G9QH00"/>
<dbReference type="RefSeq" id="WP_187593131.1">
    <property type="nucleotide sequence ID" value="NZ_CP060723.1"/>
</dbReference>
<proteinExistence type="predicted"/>
<feature type="domain" description="NERD" evidence="1">
    <location>
        <begin position="325"/>
        <end position="413"/>
    </location>
</feature>
<dbReference type="EMBL" id="CP060723">
    <property type="protein sequence ID" value="QNN42625.1"/>
    <property type="molecule type" value="Genomic_DNA"/>
</dbReference>
<name>A0A7G9QH00_9SPHI</name>
<accession>A0A7G9QH00</accession>